<dbReference type="SUPFAM" id="SSF109755">
    <property type="entry name" value="PhoU-like"/>
    <property type="match status" value="1"/>
</dbReference>
<evidence type="ECO:0000313" key="4">
    <source>
        <dbReference type="EMBL" id="SCM73912.1"/>
    </source>
</evidence>
<feature type="compositionally biased region" description="Basic and acidic residues" evidence="2">
    <location>
        <begin position="265"/>
        <end position="307"/>
    </location>
</feature>
<dbReference type="RefSeq" id="WP_232088323.1">
    <property type="nucleotide sequence ID" value="NZ_LT608333.1"/>
</dbReference>
<feature type="domain" description="PhoU" evidence="3">
    <location>
        <begin position="122"/>
        <end position="208"/>
    </location>
</feature>
<evidence type="ECO:0000256" key="2">
    <source>
        <dbReference type="SAM" id="MobiDB-lite"/>
    </source>
</evidence>
<feature type="domain" description="PhoU" evidence="3">
    <location>
        <begin position="21"/>
        <end position="105"/>
    </location>
</feature>
<dbReference type="GO" id="GO:0030643">
    <property type="term" value="P:intracellular phosphate ion homeostasis"/>
    <property type="evidence" value="ECO:0007669"/>
    <property type="project" value="InterPro"/>
</dbReference>
<name>A0A212L8L4_9BACT</name>
<dbReference type="NCBIfam" id="TIGR02135">
    <property type="entry name" value="phoU_full"/>
    <property type="match status" value="1"/>
</dbReference>
<evidence type="ECO:0000259" key="3">
    <source>
        <dbReference type="Pfam" id="PF01895"/>
    </source>
</evidence>
<dbReference type="GO" id="GO:0045936">
    <property type="term" value="P:negative regulation of phosphate metabolic process"/>
    <property type="evidence" value="ECO:0007669"/>
    <property type="project" value="InterPro"/>
</dbReference>
<dbReference type="InterPro" id="IPR038078">
    <property type="entry name" value="PhoU-like_sf"/>
</dbReference>
<dbReference type="Pfam" id="PF01895">
    <property type="entry name" value="PhoU"/>
    <property type="match status" value="2"/>
</dbReference>
<gene>
    <name evidence="4" type="ORF">KL86DES1_21617</name>
</gene>
<dbReference type="AlphaFoldDB" id="A0A212L8L4"/>
<evidence type="ECO:0000256" key="1">
    <source>
        <dbReference type="ARBA" id="ARBA00008107"/>
    </source>
</evidence>
<protein>
    <submittedName>
        <fullName evidence="4">Phosphate uptake regulator, PhoU</fullName>
    </submittedName>
</protein>
<reference evidence="4" key="1">
    <citation type="submission" date="2016-08" db="EMBL/GenBank/DDBJ databases">
        <authorList>
            <person name="Seilhamer J.J."/>
        </authorList>
    </citation>
    <scope>NUCLEOTIDE SEQUENCE</scope>
    <source>
        <strain evidence="4">86-1</strain>
    </source>
</reference>
<feature type="region of interest" description="Disordered" evidence="2">
    <location>
        <begin position="248"/>
        <end position="307"/>
    </location>
</feature>
<dbReference type="PANTHER" id="PTHR42930:SF3">
    <property type="entry name" value="PHOSPHATE-SPECIFIC TRANSPORT SYSTEM ACCESSORY PROTEIN PHOU"/>
    <property type="match status" value="1"/>
</dbReference>
<dbReference type="InterPro" id="IPR026022">
    <property type="entry name" value="PhoU_dom"/>
</dbReference>
<dbReference type="EMBL" id="FMJC01000002">
    <property type="protein sequence ID" value="SCM73912.1"/>
    <property type="molecule type" value="Genomic_DNA"/>
</dbReference>
<comment type="similarity">
    <text evidence="1">Belongs to the PhoU family.</text>
</comment>
<accession>A0A212L8L4</accession>
<organism evidence="4">
    <name type="scientific">uncultured Desulfovibrio sp</name>
    <dbReference type="NCBI Taxonomy" id="167968"/>
    <lineage>
        <taxon>Bacteria</taxon>
        <taxon>Pseudomonadati</taxon>
        <taxon>Thermodesulfobacteriota</taxon>
        <taxon>Desulfovibrionia</taxon>
        <taxon>Desulfovibrionales</taxon>
        <taxon>Desulfovibrionaceae</taxon>
        <taxon>Desulfovibrio</taxon>
        <taxon>environmental samples</taxon>
    </lineage>
</organism>
<proteinExistence type="inferred from homology"/>
<feature type="compositionally biased region" description="Low complexity" evidence="2">
    <location>
        <begin position="248"/>
        <end position="264"/>
    </location>
</feature>
<sequence length="307" mass="33169">MQQANYLQQLLVTLRTRLLVMCASVGIALEEAGKALVANDPGRAAAVIESDVAIDALENEIDEMALRLLARSQPVASDLRFVVTSLRMVVDLERIGDEAVSMAEQATLMQDMPGFSVIPHVRELYVSAREAFENAVRVFRENDAQGALIMSRGDDEAVQTEVRIIQGLMEGLSDPQNTLEPHQAMHIILVTRSLTRIWRRSVNIAEHVYFISRGESLKHKGESRDVMFSAPATPPAAGGFTPAAVAGFTPANEGGAPAAASGEAAKPHEADANEKNPSRRNRAEKATNSEEKGAEKNDTAEKGTDNA</sequence>
<dbReference type="Gene3D" id="1.20.58.220">
    <property type="entry name" value="Phosphate transport system protein phou homolog 2, domain 2"/>
    <property type="match status" value="1"/>
</dbReference>
<dbReference type="InterPro" id="IPR028366">
    <property type="entry name" value="PhoU"/>
</dbReference>
<dbReference type="PANTHER" id="PTHR42930">
    <property type="entry name" value="PHOSPHATE-SPECIFIC TRANSPORT SYSTEM ACCESSORY PROTEIN PHOU"/>
    <property type="match status" value="1"/>
</dbReference>